<keyword evidence="1" id="KW-1133">Transmembrane helix</keyword>
<evidence type="ECO:0000313" key="3">
    <source>
        <dbReference type="Proteomes" id="UP000199800"/>
    </source>
</evidence>
<evidence type="ECO:0000313" key="2">
    <source>
        <dbReference type="EMBL" id="SES80000.1"/>
    </source>
</evidence>
<dbReference type="AlphaFoldDB" id="A0A1H9ZG05"/>
<organism evidence="2 3">
    <name type="scientific">[Clostridium] polysaccharolyticum</name>
    <dbReference type="NCBI Taxonomy" id="29364"/>
    <lineage>
        <taxon>Bacteria</taxon>
        <taxon>Bacillati</taxon>
        <taxon>Bacillota</taxon>
        <taxon>Clostridia</taxon>
        <taxon>Lachnospirales</taxon>
        <taxon>Lachnospiraceae</taxon>
    </lineage>
</organism>
<accession>A0A1H9ZG05</accession>
<gene>
    <name evidence="2" type="ORF">SAMN04487772_103165</name>
</gene>
<sequence length="757" mass="87394">MNKKCFFRIATFFIALILFSIIEKSPVLLEAKKGASFTMKVSINFGQTVKYGRSANVNAYVQAKVNDFYGYIQAVPENDSEQIHAVYETEIALKKGIKKKINFSIPIENDTTSVTFKMVGPDGRERLIETQKLRIEPDPSVFYLGVIGQDETKFEKDEGKAFRAIPIAYDEMPESVEGFDCFEGIYIGSRAMYEEPLTIFKKIREWNWDGGTVLLESQSKVLRNYLGGEEKEKRVIRDEKDNVLYYVYPNKKGVIIEWCYQDNMAAAVGGTGERTFDIWHDLKAHHSDYKEERRIREANGRDTGEQELIRSLKTVDTKYLPKPMLYMGISLVYIVVAGPVLFWFVRKSKKNICYYSGILITSFVFILVFIAAGQNTVLNKLIVQSVSIYNYDDASDRVKTETFFSIVAPNRSSEKFTIKKQNNVILKDSNPALSMSKARKRDKKEYEVKIANREKNATVKIQNPLYMKPYVFKSESSHESKGSISSSLGYDGRTIYGYMENHLGFDIEQAVLLSNNQVVPIGSFDNETKFIIGGKQHMVNHLKIYTDPNQVYKTKRNLNGLQAQDNMEEYLKNAVMQYCLKDKCFTYNNDTFLIGFLRTSNKSDTLKNSNSKKNINVMVYHIGQVKTNYCNKRMLTDIEKWEEIHIGRIDPLERRIEGDYVIMDYYVPSEYRVLGLWLNKNLNDKKKFNGMISIWNVKTKKYETVYPDSESEVLTRLKERNYLTSFNKFTLKYSLTEDAAQLEQDILPVISVFGEVK</sequence>
<keyword evidence="3" id="KW-1185">Reference proteome</keyword>
<protein>
    <submittedName>
        <fullName evidence="2">Uncharacterized protein</fullName>
    </submittedName>
</protein>
<dbReference type="STRING" id="29364.SAMN04487772_103165"/>
<dbReference type="RefSeq" id="WP_092476380.1">
    <property type="nucleotide sequence ID" value="NZ_FOHN01000003.1"/>
</dbReference>
<proteinExistence type="predicted"/>
<feature type="transmembrane region" description="Helical" evidence="1">
    <location>
        <begin position="324"/>
        <end position="345"/>
    </location>
</feature>
<dbReference type="Proteomes" id="UP000199800">
    <property type="component" value="Unassembled WGS sequence"/>
</dbReference>
<reference evidence="2 3" key="1">
    <citation type="submission" date="2016-10" db="EMBL/GenBank/DDBJ databases">
        <authorList>
            <person name="de Groot N.N."/>
        </authorList>
    </citation>
    <scope>NUCLEOTIDE SEQUENCE [LARGE SCALE GENOMIC DNA]</scope>
    <source>
        <strain evidence="2 3">DSM 1801</strain>
    </source>
</reference>
<keyword evidence="1" id="KW-0812">Transmembrane</keyword>
<name>A0A1H9ZG05_9FIRM</name>
<evidence type="ECO:0000256" key="1">
    <source>
        <dbReference type="SAM" id="Phobius"/>
    </source>
</evidence>
<feature type="transmembrane region" description="Helical" evidence="1">
    <location>
        <begin position="352"/>
        <end position="372"/>
    </location>
</feature>
<keyword evidence="1" id="KW-0472">Membrane</keyword>
<dbReference type="EMBL" id="FOHN01000003">
    <property type="protein sequence ID" value="SES80000.1"/>
    <property type="molecule type" value="Genomic_DNA"/>
</dbReference>
<dbReference type="OrthoDB" id="137965at2"/>